<protein>
    <submittedName>
        <fullName evidence="4">Putative uridylyltransferase</fullName>
        <ecNumber evidence="4">2.7.7.-</ecNumber>
    </submittedName>
</protein>
<reference evidence="4 5" key="1">
    <citation type="submission" date="2019-02" db="EMBL/GenBank/DDBJ databases">
        <title>Deep-cultivation of Planctomycetes and their phenomic and genomic characterization uncovers novel biology.</title>
        <authorList>
            <person name="Wiegand S."/>
            <person name="Jogler M."/>
            <person name="Boedeker C."/>
            <person name="Pinto D."/>
            <person name="Vollmers J."/>
            <person name="Rivas-Marin E."/>
            <person name="Kohn T."/>
            <person name="Peeters S.H."/>
            <person name="Heuer A."/>
            <person name="Rast P."/>
            <person name="Oberbeckmann S."/>
            <person name="Bunk B."/>
            <person name="Jeske O."/>
            <person name="Meyerdierks A."/>
            <person name="Storesund J.E."/>
            <person name="Kallscheuer N."/>
            <person name="Luecker S."/>
            <person name="Lage O.M."/>
            <person name="Pohl T."/>
            <person name="Merkel B.J."/>
            <person name="Hornburger P."/>
            <person name="Mueller R.-W."/>
            <person name="Bruemmer F."/>
            <person name="Labrenz M."/>
            <person name="Spormann A.M."/>
            <person name="Op Den Camp H."/>
            <person name="Overmann J."/>
            <person name="Amann R."/>
            <person name="Jetten M.S.M."/>
            <person name="Mascher T."/>
            <person name="Medema M.H."/>
            <person name="Devos D.P."/>
            <person name="Kaster A.-K."/>
            <person name="Ovreas L."/>
            <person name="Rohde M."/>
            <person name="Galperin M.Y."/>
            <person name="Jogler C."/>
        </authorList>
    </citation>
    <scope>NUCLEOTIDE SEQUENCE [LARGE SCALE GENOMIC DNA]</scope>
    <source>
        <strain evidence="4 5">Pla144</strain>
    </source>
</reference>
<evidence type="ECO:0000313" key="4">
    <source>
        <dbReference type="EMBL" id="TWU21944.1"/>
    </source>
</evidence>
<dbReference type="RefSeq" id="WP_146452663.1">
    <property type="nucleotide sequence ID" value="NZ_SJPS01000008.1"/>
</dbReference>
<dbReference type="Pfam" id="PF01704">
    <property type="entry name" value="UDPGP"/>
    <property type="match status" value="1"/>
</dbReference>
<evidence type="ECO:0000256" key="3">
    <source>
        <dbReference type="ARBA" id="ARBA00022695"/>
    </source>
</evidence>
<dbReference type="InterPro" id="IPR029044">
    <property type="entry name" value="Nucleotide-diphossugar_trans"/>
</dbReference>
<comment type="caution">
    <text evidence="4">The sequence shown here is derived from an EMBL/GenBank/DDBJ whole genome shotgun (WGS) entry which is preliminary data.</text>
</comment>
<keyword evidence="2 4" id="KW-0808">Transferase</keyword>
<evidence type="ECO:0000313" key="5">
    <source>
        <dbReference type="Proteomes" id="UP000318437"/>
    </source>
</evidence>
<accession>A0A5C6CEK4</accession>
<keyword evidence="3 4" id="KW-0548">Nucleotidyltransferase</keyword>
<comment type="similarity">
    <text evidence="1">Belongs to the UDPGP type 1 family.</text>
</comment>
<proteinExistence type="inferred from homology"/>
<evidence type="ECO:0000256" key="2">
    <source>
        <dbReference type="ARBA" id="ARBA00022679"/>
    </source>
</evidence>
<dbReference type="GO" id="GO:0070569">
    <property type="term" value="F:uridylyltransferase activity"/>
    <property type="evidence" value="ECO:0007669"/>
    <property type="project" value="InterPro"/>
</dbReference>
<dbReference type="EC" id="2.7.7.-" evidence="4"/>
<name>A0A5C6CEK4_9BACT</name>
<evidence type="ECO:0000256" key="1">
    <source>
        <dbReference type="ARBA" id="ARBA00010401"/>
    </source>
</evidence>
<dbReference type="EMBL" id="SJPS01000008">
    <property type="protein sequence ID" value="TWU21944.1"/>
    <property type="molecule type" value="Genomic_DNA"/>
</dbReference>
<dbReference type="InterPro" id="IPR002618">
    <property type="entry name" value="UDPGP_fam"/>
</dbReference>
<dbReference type="InterPro" id="IPR039741">
    <property type="entry name" value="UDP-sugar_pyrophosphorylase"/>
</dbReference>
<keyword evidence="5" id="KW-1185">Reference proteome</keyword>
<dbReference type="AlphaFoldDB" id="A0A5C6CEK4"/>
<dbReference type="PANTHER" id="PTHR11952:SF2">
    <property type="entry name" value="LD24639P"/>
    <property type="match status" value="1"/>
</dbReference>
<dbReference type="PANTHER" id="PTHR11952">
    <property type="entry name" value="UDP- GLUCOSE PYROPHOSPHORYLASE"/>
    <property type="match status" value="1"/>
</dbReference>
<sequence>MAKQSIEKQDLVDRLKPFGQEHLLDFWEELSSSQRQALAQQIEAVDLGQIDSLFRGEVDQPDWAELSRIAEPPPAVRLHEQTGTRNQAAIDRGIEALRAGKVGVMITAGGQGSRLGFELPKSLYPIGPISSASLLQIHIEKIRASAQRYGVAIPLYLMTSPATHDDTIRFLDENDRFGLSADDLFVFCQGTMPSVDIETGKLLLAEKDQLFLSPDGHGGTVAALDKSAALKHMQSRAIDQLFYLQIDNPLVPICDPLLIGHHLLAKSELTSLTVQKKHAMEKWGNFAMIDGHMHVIEYSDLPDEVAKLCDAEGKLKLWAGSLAIHVFERSLFERALQKTDMLPFHVARKKVPFIAADGSQMTPDMPNALKFERFIFDLLPAAERPLVVEYREEECFAPLKNAPGAEIDTPEYVQQMMLDQHRHWLTAAGAVVAPGVDVEISPLFAVDAEQVAERIKPGQRYDKSQYLT</sequence>
<dbReference type="SUPFAM" id="SSF53448">
    <property type="entry name" value="Nucleotide-diphospho-sugar transferases"/>
    <property type="match status" value="1"/>
</dbReference>
<dbReference type="Proteomes" id="UP000318437">
    <property type="component" value="Unassembled WGS sequence"/>
</dbReference>
<dbReference type="Gene3D" id="3.90.550.10">
    <property type="entry name" value="Spore Coat Polysaccharide Biosynthesis Protein SpsA, Chain A"/>
    <property type="match status" value="1"/>
</dbReference>
<gene>
    <name evidence="4" type="ORF">Pla144_44110</name>
</gene>
<organism evidence="4 5">
    <name type="scientific">Bythopirellula polymerisocia</name>
    <dbReference type="NCBI Taxonomy" id="2528003"/>
    <lineage>
        <taxon>Bacteria</taxon>
        <taxon>Pseudomonadati</taxon>
        <taxon>Planctomycetota</taxon>
        <taxon>Planctomycetia</taxon>
        <taxon>Pirellulales</taxon>
        <taxon>Lacipirellulaceae</taxon>
        <taxon>Bythopirellula</taxon>
    </lineage>
</organism>
<dbReference type="OrthoDB" id="9806910at2"/>